<protein>
    <submittedName>
        <fullName evidence="1">EpsG family protein</fullName>
    </submittedName>
</protein>
<sequence length="378" mass="44118">MEYEYFDIFTLILYVCVAYFCYFQFRAASMCCHGVNNKNNCTPYYNIFIVLSLFAALRSIENGIGGSDARPYESIFLNALKSVEQFEHTDVLFGWFTICIRYFTDNPIIYRFICYSIIVLGYIYFFKAFCIRGISCIPFIVLMIPYLKSFNTMRTSLAIAVILFGLVLLKEKRTFWAVLVILASVFVHRMSVLYILFLPFYAIFKKFKYESSVKLIVVMAALSVIGYLLARKVQIYVLAAGMLSGHDDHYLSANLKGSILDIAVTLIPLLLIAMMWLINNKKLPNSRNVKFLELMVSFDIIITPVAYVLGMWRANEYFYMGRLMFWAYLIPVYCSIYEVRSRKLVKACFIAMFTAWLVYRICREWEPCSLMPYKLFFQ</sequence>
<proteinExistence type="predicted"/>
<evidence type="ECO:0000313" key="1">
    <source>
        <dbReference type="EMBL" id="THG54328.1"/>
    </source>
</evidence>
<reference evidence="1" key="1">
    <citation type="submission" date="2019-04" db="EMBL/GenBank/DDBJ databases">
        <title>Microbes associate with the intestines of laboratory mice.</title>
        <authorList>
            <person name="Navarre W."/>
            <person name="Wong E."/>
            <person name="Huang K.C."/>
            <person name="Tropini C."/>
            <person name="Ng K."/>
            <person name="Yu B."/>
        </authorList>
    </citation>
    <scope>NUCLEOTIDE SEQUENCE</scope>
    <source>
        <strain evidence="1">NM86_A22</strain>
    </source>
</reference>
<accession>A0AC61S763</accession>
<dbReference type="Proteomes" id="UP000305401">
    <property type="component" value="Unassembled WGS sequence"/>
</dbReference>
<name>A0AC61S763_9BACT</name>
<comment type="caution">
    <text evidence="1">The sequence shown here is derived from an EMBL/GenBank/DDBJ whole genome shotgun (WGS) entry which is preliminary data.</text>
</comment>
<keyword evidence="2" id="KW-1185">Reference proteome</keyword>
<evidence type="ECO:0000313" key="2">
    <source>
        <dbReference type="Proteomes" id="UP000305401"/>
    </source>
</evidence>
<gene>
    <name evidence="1" type="ORF">E5990_03225</name>
</gene>
<dbReference type="EMBL" id="SSTG01000022">
    <property type="protein sequence ID" value="THG54328.1"/>
    <property type="molecule type" value="Genomic_DNA"/>
</dbReference>
<organism evidence="1 2">
    <name type="scientific">Muribaculum caecicola</name>
    <dbReference type="NCBI Taxonomy" id="3038144"/>
    <lineage>
        <taxon>Bacteria</taxon>
        <taxon>Pseudomonadati</taxon>
        <taxon>Bacteroidota</taxon>
        <taxon>Bacteroidia</taxon>
        <taxon>Bacteroidales</taxon>
        <taxon>Muribaculaceae</taxon>
        <taxon>Muribaculum</taxon>
    </lineage>
</organism>